<name>A0ABP0WF42_9BRYO</name>
<evidence type="ECO:0000256" key="1">
    <source>
        <dbReference type="SAM" id="MobiDB-lite"/>
    </source>
</evidence>
<gene>
    <name evidence="2" type="ORF">CSSPJE1EN1_LOCUS10922</name>
</gene>
<dbReference type="EMBL" id="OZ020112">
    <property type="protein sequence ID" value="CAK9265444.1"/>
    <property type="molecule type" value="Genomic_DNA"/>
</dbReference>
<proteinExistence type="predicted"/>
<dbReference type="Proteomes" id="UP001497444">
    <property type="component" value="Chromosome 17"/>
</dbReference>
<reference evidence="2" key="1">
    <citation type="submission" date="2024-02" db="EMBL/GenBank/DDBJ databases">
        <authorList>
            <consortium name="ELIXIR-Norway"/>
            <consortium name="Elixir Norway"/>
        </authorList>
    </citation>
    <scope>NUCLEOTIDE SEQUENCE</scope>
</reference>
<organism evidence="2 3">
    <name type="scientific">Sphagnum jensenii</name>
    <dbReference type="NCBI Taxonomy" id="128206"/>
    <lineage>
        <taxon>Eukaryota</taxon>
        <taxon>Viridiplantae</taxon>
        <taxon>Streptophyta</taxon>
        <taxon>Embryophyta</taxon>
        <taxon>Bryophyta</taxon>
        <taxon>Sphagnophytina</taxon>
        <taxon>Sphagnopsida</taxon>
        <taxon>Sphagnales</taxon>
        <taxon>Sphagnaceae</taxon>
        <taxon>Sphagnum</taxon>
    </lineage>
</organism>
<accession>A0ABP0WF42</accession>
<evidence type="ECO:0000313" key="3">
    <source>
        <dbReference type="Proteomes" id="UP001497444"/>
    </source>
</evidence>
<evidence type="ECO:0000313" key="2">
    <source>
        <dbReference type="EMBL" id="CAK9265444.1"/>
    </source>
</evidence>
<feature type="region of interest" description="Disordered" evidence="1">
    <location>
        <begin position="1"/>
        <end position="20"/>
    </location>
</feature>
<keyword evidence="3" id="KW-1185">Reference proteome</keyword>
<feature type="region of interest" description="Disordered" evidence="1">
    <location>
        <begin position="59"/>
        <end position="88"/>
    </location>
</feature>
<protein>
    <submittedName>
        <fullName evidence="2">Uncharacterized protein</fullName>
    </submittedName>
</protein>
<sequence length="120" mass="13425">MDNQRQQAATKKGGQPIRGSVVKEVIREVKEDVVKTVAYVWQGSSNSFCVKELALPATMDQQQQQQQVSRDPLHLSQRNTVHRRRRGEQSIFADQVVDVESSFFQGSSGSTAGGERKRPP</sequence>